<organism evidence="10 11">
    <name type="scientific">Candidatus Roizmanbacteria bacterium RIFCSPHIGHO2_02_FULL_37_24</name>
    <dbReference type="NCBI Taxonomy" id="1802037"/>
    <lineage>
        <taxon>Bacteria</taxon>
        <taxon>Candidatus Roizmaniibacteriota</taxon>
    </lineage>
</organism>
<dbReference type="Gene3D" id="3.90.190.20">
    <property type="entry name" value="Mur ligase, C-terminal domain"/>
    <property type="match status" value="1"/>
</dbReference>
<protein>
    <submittedName>
        <fullName evidence="10">UDP-N-acetylmuramoylalanine--D-glutamate ligase</fullName>
    </submittedName>
</protein>
<dbReference type="InterPro" id="IPR013221">
    <property type="entry name" value="Mur_ligase_cen"/>
</dbReference>
<dbReference type="InterPro" id="IPR005762">
    <property type="entry name" value="MurD"/>
</dbReference>
<dbReference type="PANTHER" id="PTHR43692">
    <property type="entry name" value="UDP-N-ACETYLMURAMOYLALANINE--D-GLUTAMATE LIGASE"/>
    <property type="match status" value="1"/>
</dbReference>
<feature type="domain" description="Mur ligase central" evidence="9">
    <location>
        <begin position="91"/>
        <end position="223"/>
    </location>
</feature>
<dbReference type="UniPathway" id="UPA00219"/>
<dbReference type="SUPFAM" id="SSF53623">
    <property type="entry name" value="MurD-like peptide ligases, catalytic domain"/>
    <property type="match status" value="1"/>
</dbReference>
<name>A0A1F7GZA5_9BACT</name>
<evidence type="ECO:0000256" key="3">
    <source>
        <dbReference type="ARBA" id="ARBA00022490"/>
    </source>
</evidence>
<evidence type="ECO:0000256" key="6">
    <source>
        <dbReference type="ARBA" id="ARBA00022741"/>
    </source>
</evidence>
<dbReference type="PANTHER" id="PTHR43692:SF1">
    <property type="entry name" value="UDP-N-ACETYLMURAMOYLALANINE--D-GLUTAMATE LIGASE"/>
    <property type="match status" value="1"/>
</dbReference>
<keyword evidence="8" id="KW-0131">Cell cycle</keyword>
<gene>
    <name evidence="10" type="ORF">A3C24_01980</name>
</gene>
<comment type="caution">
    <text evidence="10">The sequence shown here is derived from an EMBL/GenBank/DDBJ whole genome shotgun (WGS) entry which is preliminary data.</text>
</comment>
<keyword evidence="4 10" id="KW-0436">Ligase</keyword>
<evidence type="ECO:0000313" key="10">
    <source>
        <dbReference type="EMBL" id="OGK24430.1"/>
    </source>
</evidence>
<keyword evidence="5" id="KW-0132">Cell division</keyword>
<dbReference type="InterPro" id="IPR018109">
    <property type="entry name" value="Folylpolyglutamate_synth_CS"/>
</dbReference>
<dbReference type="GO" id="GO:0008360">
    <property type="term" value="P:regulation of cell shape"/>
    <property type="evidence" value="ECO:0007669"/>
    <property type="project" value="InterPro"/>
</dbReference>
<dbReference type="Proteomes" id="UP000177159">
    <property type="component" value="Unassembled WGS sequence"/>
</dbReference>
<evidence type="ECO:0000256" key="8">
    <source>
        <dbReference type="ARBA" id="ARBA00023306"/>
    </source>
</evidence>
<reference evidence="10 11" key="1">
    <citation type="journal article" date="2016" name="Nat. Commun.">
        <title>Thousands of microbial genomes shed light on interconnected biogeochemical processes in an aquifer system.</title>
        <authorList>
            <person name="Anantharaman K."/>
            <person name="Brown C.T."/>
            <person name="Hug L.A."/>
            <person name="Sharon I."/>
            <person name="Castelle C.J."/>
            <person name="Probst A.J."/>
            <person name="Thomas B.C."/>
            <person name="Singh A."/>
            <person name="Wilkins M.J."/>
            <person name="Karaoz U."/>
            <person name="Brodie E.L."/>
            <person name="Williams K.H."/>
            <person name="Hubbard S.S."/>
            <person name="Banfield J.F."/>
        </authorList>
    </citation>
    <scope>NUCLEOTIDE SEQUENCE [LARGE SCALE GENOMIC DNA]</scope>
</reference>
<evidence type="ECO:0000256" key="7">
    <source>
        <dbReference type="ARBA" id="ARBA00022840"/>
    </source>
</evidence>
<dbReference type="GO" id="GO:0005737">
    <property type="term" value="C:cytoplasm"/>
    <property type="evidence" value="ECO:0007669"/>
    <property type="project" value="UniProtKB-SubCell"/>
</dbReference>
<dbReference type="InterPro" id="IPR036565">
    <property type="entry name" value="Mur-like_cat_sf"/>
</dbReference>
<evidence type="ECO:0000256" key="1">
    <source>
        <dbReference type="ARBA" id="ARBA00004496"/>
    </source>
</evidence>
<evidence type="ECO:0000259" key="9">
    <source>
        <dbReference type="Pfam" id="PF08245"/>
    </source>
</evidence>
<evidence type="ECO:0000256" key="5">
    <source>
        <dbReference type="ARBA" id="ARBA00022618"/>
    </source>
</evidence>
<keyword evidence="7" id="KW-0067">ATP-binding</keyword>
<dbReference type="Pfam" id="PF08245">
    <property type="entry name" value="Mur_ligase_M"/>
    <property type="match status" value="1"/>
</dbReference>
<accession>A0A1F7GZA5</accession>
<evidence type="ECO:0000256" key="4">
    <source>
        <dbReference type="ARBA" id="ARBA00022598"/>
    </source>
</evidence>
<keyword evidence="6" id="KW-0547">Nucleotide-binding</keyword>
<dbReference type="EMBL" id="MFZM01000007">
    <property type="protein sequence ID" value="OGK24430.1"/>
    <property type="molecule type" value="Genomic_DNA"/>
</dbReference>
<comment type="subcellular location">
    <subcellularLocation>
        <location evidence="1">Cytoplasm</location>
    </subcellularLocation>
</comment>
<proteinExistence type="predicted"/>
<dbReference type="GO" id="GO:0005524">
    <property type="term" value="F:ATP binding"/>
    <property type="evidence" value="ECO:0007669"/>
    <property type="project" value="UniProtKB-KW"/>
</dbReference>
<dbReference type="InterPro" id="IPR036615">
    <property type="entry name" value="Mur_ligase_C_dom_sf"/>
</dbReference>
<dbReference type="SUPFAM" id="SSF53244">
    <property type="entry name" value="MurD-like peptide ligases, peptide-binding domain"/>
    <property type="match status" value="1"/>
</dbReference>
<comment type="pathway">
    <text evidence="2">Cell wall biogenesis; peptidoglycan biosynthesis.</text>
</comment>
<keyword evidence="3" id="KW-0963">Cytoplasm</keyword>
<dbReference type="AlphaFoldDB" id="A0A1F7GZA5"/>
<dbReference type="GO" id="GO:0051301">
    <property type="term" value="P:cell division"/>
    <property type="evidence" value="ECO:0007669"/>
    <property type="project" value="UniProtKB-KW"/>
</dbReference>
<dbReference type="GO" id="GO:0009252">
    <property type="term" value="P:peptidoglycan biosynthetic process"/>
    <property type="evidence" value="ECO:0007669"/>
    <property type="project" value="UniProtKB-UniPathway"/>
</dbReference>
<evidence type="ECO:0000313" key="11">
    <source>
        <dbReference type="Proteomes" id="UP000177159"/>
    </source>
</evidence>
<sequence length="413" mass="46777">MKIDAIREYKKILILGYGVEGRSTEKFLRKFAPDVTIETADQKDGPDYLEKQKSCNLVIKSPGIPKKFVTKPYTTATNIFFANSKYRTIGITGTKGKSTTSHLVHSILRNAGKSSELAGNIGEPMLDLLLSDIDESSIIVLELSSYQLEDIQYSPHVSCILNIYQELHNHVSFGAYFEAKAQIAKYASKKDYYVYNSGQLELEQLVFHTKAQPVAYKDNDESDIGPFYQSNVSASLTVTSLFGINRNAAREIISQTKPLLHRHQYVGIFKGIKFYNDSAANHPAATLQALSRITNVSTILLGGQNREYDFRDLVEKLFELHIDNIVLFPDTEIVLEKLINKKREYRPRIFTTNNMEDAVDFAYKHSPSGTACLLSPGAPSYTMFRNFPERGNEFMRCVKQYEEKEKNPQKTSN</sequence>
<dbReference type="PROSITE" id="PS01011">
    <property type="entry name" value="FOLYLPOLYGLU_SYNT_1"/>
    <property type="match status" value="1"/>
</dbReference>
<dbReference type="Gene3D" id="3.40.1190.10">
    <property type="entry name" value="Mur-like, catalytic domain"/>
    <property type="match status" value="1"/>
</dbReference>
<dbReference type="GO" id="GO:0008764">
    <property type="term" value="F:UDP-N-acetylmuramoylalanine-D-glutamate ligase activity"/>
    <property type="evidence" value="ECO:0007669"/>
    <property type="project" value="InterPro"/>
</dbReference>
<dbReference type="GO" id="GO:0004326">
    <property type="term" value="F:tetrahydrofolylpolyglutamate synthase activity"/>
    <property type="evidence" value="ECO:0007669"/>
    <property type="project" value="InterPro"/>
</dbReference>
<dbReference type="NCBIfam" id="TIGR01087">
    <property type="entry name" value="murD"/>
    <property type="match status" value="1"/>
</dbReference>
<evidence type="ECO:0000256" key="2">
    <source>
        <dbReference type="ARBA" id="ARBA00004752"/>
    </source>
</evidence>